<organism evidence="7 8">
    <name type="scientific">Symbiochloris irregularis</name>
    <dbReference type="NCBI Taxonomy" id="706552"/>
    <lineage>
        <taxon>Eukaryota</taxon>
        <taxon>Viridiplantae</taxon>
        <taxon>Chlorophyta</taxon>
        <taxon>core chlorophytes</taxon>
        <taxon>Trebouxiophyceae</taxon>
        <taxon>Trebouxiales</taxon>
        <taxon>Trebouxiaceae</taxon>
        <taxon>Symbiochloris</taxon>
    </lineage>
</organism>
<evidence type="ECO:0000256" key="4">
    <source>
        <dbReference type="ARBA" id="ARBA00022840"/>
    </source>
</evidence>
<evidence type="ECO:0000256" key="5">
    <source>
        <dbReference type="SAM" id="MobiDB-lite"/>
    </source>
</evidence>
<evidence type="ECO:0000256" key="3">
    <source>
        <dbReference type="ARBA" id="ARBA00022777"/>
    </source>
</evidence>
<feature type="domain" description="Protein kinase" evidence="6">
    <location>
        <begin position="69"/>
        <end position="341"/>
    </location>
</feature>
<name>A0AAW1PL65_9CHLO</name>
<proteinExistence type="predicted"/>
<keyword evidence="1" id="KW-0808">Transferase</keyword>
<dbReference type="InterPro" id="IPR050339">
    <property type="entry name" value="CC_SR_Kinase"/>
</dbReference>
<dbReference type="SUPFAM" id="SSF56112">
    <property type="entry name" value="Protein kinase-like (PK-like)"/>
    <property type="match status" value="1"/>
</dbReference>
<dbReference type="GO" id="GO:0005737">
    <property type="term" value="C:cytoplasm"/>
    <property type="evidence" value="ECO:0007669"/>
    <property type="project" value="TreeGrafter"/>
</dbReference>
<evidence type="ECO:0000259" key="6">
    <source>
        <dbReference type="PROSITE" id="PS50011"/>
    </source>
</evidence>
<keyword evidence="2" id="KW-0547">Nucleotide-binding</keyword>
<reference evidence="7 8" key="1">
    <citation type="journal article" date="2024" name="Nat. Commun.">
        <title>Phylogenomics reveals the evolutionary origins of lichenization in chlorophyte algae.</title>
        <authorList>
            <person name="Puginier C."/>
            <person name="Libourel C."/>
            <person name="Otte J."/>
            <person name="Skaloud P."/>
            <person name="Haon M."/>
            <person name="Grisel S."/>
            <person name="Petersen M."/>
            <person name="Berrin J.G."/>
            <person name="Delaux P.M."/>
            <person name="Dal Grande F."/>
            <person name="Keller J."/>
        </authorList>
    </citation>
    <scope>NUCLEOTIDE SEQUENCE [LARGE SCALE GENOMIC DNA]</scope>
    <source>
        <strain evidence="7 8">SAG 2036</strain>
    </source>
</reference>
<dbReference type="GO" id="GO:0004672">
    <property type="term" value="F:protein kinase activity"/>
    <property type="evidence" value="ECO:0007669"/>
    <property type="project" value="InterPro"/>
</dbReference>
<evidence type="ECO:0000256" key="1">
    <source>
        <dbReference type="ARBA" id="ARBA00022679"/>
    </source>
</evidence>
<dbReference type="PANTHER" id="PTHR11042">
    <property type="entry name" value="EUKARYOTIC TRANSLATION INITIATION FACTOR 2-ALPHA KINASE EIF2-ALPHA KINASE -RELATED"/>
    <property type="match status" value="1"/>
</dbReference>
<dbReference type="SMART" id="SM00220">
    <property type="entry name" value="S_TKc"/>
    <property type="match status" value="1"/>
</dbReference>
<evidence type="ECO:0000313" key="7">
    <source>
        <dbReference type="EMBL" id="KAK9809281.1"/>
    </source>
</evidence>
<evidence type="ECO:0000313" key="8">
    <source>
        <dbReference type="Proteomes" id="UP001465755"/>
    </source>
</evidence>
<dbReference type="GO" id="GO:0005524">
    <property type="term" value="F:ATP binding"/>
    <property type="evidence" value="ECO:0007669"/>
    <property type="project" value="UniProtKB-KW"/>
</dbReference>
<dbReference type="PANTHER" id="PTHR11042:SF189">
    <property type="entry name" value="PROTEIN KINASE DOMAIN-CONTAINING PROTEIN"/>
    <property type="match status" value="1"/>
</dbReference>
<keyword evidence="3" id="KW-0418">Kinase</keyword>
<sequence>MLHSQEPQEVPKASQAFVGHSLHPSPLSVLDCAFSRSSSLREKKVLLATQLKRTPSLMSPALFKFEEHFDFEKLIGKSEMSEVWRVRHRTTKELFAVKRSKQEFASRGHRESCLREIECVANLSCSHPHTVGLYRAWQQRGHFYIQMELCQGGTLAAQLKEEPRLSEEQIWQVLWETAQGLHFLHTHGIIHLDVKPQNLFKDTSGALKIGDFGLAIVRNAEEWEEGDGRYLAPELLKGDTEPTPAADIFSLGATLYECITGQVLPNPETPEPSTWRRQWLAGTAQHGEAAAMSADDQCTAAGAQPSPWSTASIRQRIDSPHSDAVSMDMSVESLACKTPRLFKMLSVASPSSDRPSDGGSAGPARPRTAFGLSPGWDVPSPSSETEGQGSVENGHPSTSGRRPESATHIPSLLGKHSRSDSRISFGCSSSTLRAGQQICTPVRLHQSPMPASADTTEDQPSHACHQTGLGSGPCPMSTSKMSREESSGFEDLTSAARQLCLSMSGLESSHSSEALAH</sequence>
<feature type="region of interest" description="Disordered" evidence="5">
    <location>
        <begin position="284"/>
        <end position="312"/>
    </location>
</feature>
<gene>
    <name evidence="7" type="ORF">WJX73_000474</name>
</gene>
<protein>
    <recommendedName>
        <fullName evidence="6">Protein kinase domain-containing protein</fullName>
    </recommendedName>
</protein>
<dbReference type="InterPro" id="IPR000719">
    <property type="entry name" value="Prot_kinase_dom"/>
</dbReference>
<dbReference type="GO" id="GO:0005634">
    <property type="term" value="C:nucleus"/>
    <property type="evidence" value="ECO:0007669"/>
    <property type="project" value="TreeGrafter"/>
</dbReference>
<feature type="region of interest" description="Disordered" evidence="5">
    <location>
        <begin position="446"/>
        <end position="491"/>
    </location>
</feature>
<dbReference type="EMBL" id="JALJOQ010000021">
    <property type="protein sequence ID" value="KAK9809281.1"/>
    <property type="molecule type" value="Genomic_DNA"/>
</dbReference>
<dbReference type="InterPro" id="IPR011009">
    <property type="entry name" value="Kinase-like_dom_sf"/>
</dbReference>
<keyword evidence="4" id="KW-0067">ATP-binding</keyword>
<feature type="region of interest" description="Disordered" evidence="5">
    <location>
        <begin position="348"/>
        <end position="421"/>
    </location>
</feature>
<dbReference type="Gene3D" id="3.30.200.20">
    <property type="entry name" value="Phosphorylase Kinase, domain 1"/>
    <property type="match status" value="1"/>
</dbReference>
<evidence type="ECO:0000256" key="2">
    <source>
        <dbReference type="ARBA" id="ARBA00022741"/>
    </source>
</evidence>
<feature type="compositionally biased region" description="Polar residues" evidence="5">
    <location>
        <begin position="380"/>
        <end position="400"/>
    </location>
</feature>
<comment type="caution">
    <text evidence="7">The sequence shown here is derived from an EMBL/GenBank/DDBJ whole genome shotgun (WGS) entry which is preliminary data.</text>
</comment>
<dbReference type="Pfam" id="PF00069">
    <property type="entry name" value="Pkinase"/>
    <property type="match status" value="1"/>
</dbReference>
<dbReference type="Gene3D" id="1.10.510.10">
    <property type="entry name" value="Transferase(Phosphotransferase) domain 1"/>
    <property type="match status" value="1"/>
</dbReference>
<dbReference type="PROSITE" id="PS50011">
    <property type="entry name" value="PROTEIN_KINASE_DOM"/>
    <property type="match status" value="1"/>
</dbReference>
<keyword evidence="8" id="KW-1185">Reference proteome</keyword>
<dbReference type="AlphaFoldDB" id="A0AAW1PL65"/>
<dbReference type="Proteomes" id="UP001465755">
    <property type="component" value="Unassembled WGS sequence"/>
</dbReference>
<accession>A0AAW1PL65</accession>